<dbReference type="Gene3D" id="3.40.50.720">
    <property type="entry name" value="NAD(P)-binding Rossmann-like Domain"/>
    <property type="match status" value="1"/>
</dbReference>
<dbReference type="EMBL" id="VJMH01005174">
    <property type="protein sequence ID" value="KAF0699490.1"/>
    <property type="molecule type" value="Genomic_DNA"/>
</dbReference>
<dbReference type="EMBL" id="CAADRA010005195">
    <property type="protein sequence ID" value="VFT86838.1"/>
    <property type="molecule type" value="Genomic_DNA"/>
</dbReference>
<evidence type="ECO:0000313" key="5">
    <source>
        <dbReference type="EMBL" id="KAF0699490.1"/>
    </source>
</evidence>
<protein>
    <submittedName>
        <fullName evidence="6">Aste57867_9960 protein</fullName>
    </submittedName>
</protein>
<dbReference type="PANTHER" id="PTHR44229:SF4">
    <property type="entry name" value="15-HYDROXYPROSTAGLANDIN DEHYDROGENASE [NAD(+)]"/>
    <property type="match status" value="1"/>
</dbReference>
<dbReference type="Pfam" id="PF00106">
    <property type="entry name" value="adh_short"/>
    <property type="match status" value="1"/>
</dbReference>
<name>A0A485KPM4_9STRA</name>
<keyword evidence="7" id="KW-1185">Reference proteome</keyword>
<dbReference type="Proteomes" id="UP000332933">
    <property type="component" value="Unassembled WGS sequence"/>
</dbReference>
<dbReference type="SMART" id="SM00822">
    <property type="entry name" value="PKS_KR"/>
    <property type="match status" value="1"/>
</dbReference>
<evidence type="ECO:0000256" key="3">
    <source>
        <dbReference type="RuleBase" id="RU000363"/>
    </source>
</evidence>
<dbReference type="PRINTS" id="PR00080">
    <property type="entry name" value="SDRFAMILY"/>
</dbReference>
<dbReference type="GO" id="GO:0016616">
    <property type="term" value="F:oxidoreductase activity, acting on the CH-OH group of donors, NAD or NADP as acceptor"/>
    <property type="evidence" value="ECO:0007669"/>
    <property type="project" value="TreeGrafter"/>
</dbReference>
<accession>A0A485KPM4</accession>
<dbReference type="InterPro" id="IPR036291">
    <property type="entry name" value="NAD(P)-bd_dom_sf"/>
</dbReference>
<feature type="domain" description="Ketoreductase" evidence="4">
    <location>
        <begin position="6"/>
        <end position="193"/>
    </location>
</feature>
<evidence type="ECO:0000313" key="6">
    <source>
        <dbReference type="EMBL" id="VFT86838.1"/>
    </source>
</evidence>
<evidence type="ECO:0000256" key="1">
    <source>
        <dbReference type="ARBA" id="ARBA00006484"/>
    </source>
</evidence>
<dbReference type="PRINTS" id="PR00081">
    <property type="entry name" value="GDHRDH"/>
</dbReference>
<dbReference type="InterPro" id="IPR002347">
    <property type="entry name" value="SDR_fam"/>
</dbReference>
<dbReference type="GO" id="GO:0005737">
    <property type="term" value="C:cytoplasm"/>
    <property type="evidence" value="ECO:0007669"/>
    <property type="project" value="TreeGrafter"/>
</dbReference>
<dbReference type="SUPFAM" id="SSF51735">
    <property type="entry name" value="NAD(P)-binding Rossmann-fold domains"/>
    <property type="match status" value="1"/>
</dbReference>
<keyword evidence="2" id="KW-0560">Oxidoreductase</keyword>
<evidence type="ECO:0000259" key="4">
    <source>
        <dbReference type="SMART" id="SM00822"/>
    </source>
</evidence>
<organism evidence="6 7">
    <name type="scientific">Aphanomyces stellatus</name>
    <dbReference type="NCBI Taxonomy" id="120398"/>
    <lineage>
        <taxon>Eukaryota</taxon>
        <taxon>Sar</taxon>
        <taxon>Stramenopiles</taxon>
        <taxon>Oomycota</taxon>
        <taxon>Saprolegniomycetes</taxon>
        <taxon>Saprolegniales</taxon>
        <taxon>Verrucalvaceae</taxon>
        <taxon>Aphanomyces</taxon>
    </lineage>
</organism>
<dbReference type="AlphaFoldDB" id="A0A485KPM4"/>
<gene>
    <name evidence="6" type="primary">Aste57867_9960</name>
    <name evidence="5" type="ORF">As57867_009921</name>
    <name evidence="6" type="ORF">ASTE57867_9960</name>
</gene>
<dbReference type="OrthoDB" id="37659at2759"/>
<reference evidence="5" key="2">
    <citation type="submission" date="2019-06" db="EMBL/GenBank/DDBJ databases">
        <title>Genomics analysis of Aphanomyces spp. identifies a new class of oomycete effector associated with host adaptation.</title>
        <authorList>
            <person name="Gaulin E."/>
        </authorList>
    </citation>
    <scope>NUCLEOTIDE SEQUENCE</scope>
    <source>
        <strain evidence="5">CBS 578.67</strain>
    </source>
</reference>
<evidence type="ECO:0000256" key="2">
    <source>
        <dbReference type="ARBA" id="ARBA00023002"/>
    </source>
</evidence>
<proteinExistence type="inferred from homology"/>
<dbReference type="PANTHER" id="PTHR44229">
    <property type="entry name" value="15-HYDROXYPROSTAGLANDIN DEHYDROGENASE [NAD(+)]"/>
    <property type="match status" value="1"/>
</dbReference>
<comment type="similarity">
    <text evidence="1 3">Belongs to the short-chain dehydrogenases/reductases (SDR) family.</text>
</comment>
<sequence length="256" mass="27255">MHLQDATAIITGAARGLGLEFTRSILTAGGRVFMTDIDETELSASCKLLQEAHPGRVACMRQNVTDMDSFDAAFDAANRAFHPHQVNVLVNNAGVMGPALKFYADAADASWTRVIDINLTSVIRGTQVALHRLSTEKGLRPVVVNVSSIAGFVHAPQVPIYTASKTGVVAFTKAVGQSKKVRVVALCPAFTDTAMGVMGIQEDANMVKGFGGLMTTAYVAEGFVKCVEEEDNAGAAMTVTNRDGFKYHGMKKASKL</sequence>
<dbReference type="InterPro" id="IPR020904">
    <property type="entry name" value="Sc_DH/Rdtase_CS"/>
</dbReference>
<dbReference type="InterPro" id="IPR057326">
    <property type="entry name" value="KR_dom"/>
</dbReference>
<evidence type="ECO:0000313" key="7">
    <source>
        <dbReference type="Proteomes" id="UP000332933"/>
    </source>
</evidence>
<reference evidence="6 7" key="1">
    <citation type="submission" date="2019-03" db="EMBL/GenBank/DDBJ databases">
        <authorList>
            <person name="Gaulin E."/>
            <person name="Dumas B."/>
        </authorList>
    </citation>
    <scope>NUCLEOTIDE SEQUENCE [LARGE SCALE GENOMIC DNA]</scope>
    <source>
        <strain evidence="6">CBS 568.67</strain>
    </source>
</reference>
<dbReference type="PROSITE" id="PS00061">
    <property type="entry name" value="ADH_SHORT"/>
    <property type="match status" value="1"/>
</dbReference>